<dbReference type="InterPro" id="IPR009057">
    <property type="entry name" value="Homeodomain-like_sf"/>
</dbReference>
<keyword evidence="7" id="KW-1185">Reference proteome</keyword>
<evidence type="ECO:0000256" key="2">
    <source>
        <dbReference type="ARBA" id="ARBA00023125"/>
    </source>
</evidence>
<dbReference type="AlphaFoldDB" id="A0A3A1U2E1"/>
<dbReference type="PANTHER" id="PTHR47506:SF7">
    <property type="entry name" value="TRANSCRIPTIONAL REGULATORY PROTEIN"/>
    <property type="match status" value="1"/>
</dbReference>
<evidence type="ECO:0000313" key="7">
    <source>
        <dbReference type="Proteomes" id="UP000265742"/>
    </source>
</evidence>
<dbReference type="PROSITE" id="PS50977">
    <property type="entry name" value="HTH_TETR_2"/>
    <property type="match status" value="1"/>
</dbReference>
<dbReference type="GO" id="GO:0003677">
    <property type="term" value="F:DNA binding"/>
    <property type="evidence" value="ECO:0007669"/>
    <property type="project" value="UniProtKB-UniRule"/>
</dbReference>
<organism evidence="6 7">
    <name type="scientific">Amnibacterium setariae</name>
    <dbReference type="NCBI Taxonomy" id="2306585"/>
    <lineage>
        <taxon>Bacteria</taxon>
        <taxon>Bacillati</taxon>
        <taxon>Actinomycetota</taxon>
        <taxon>Actinomycetes</taxon>
        <taxon>Micrococcales</taxon>
        <taxon>Microbacteriaceae</taxon>
        <taxon>Amnibacterium</taxon>
    </lineage>
</organism>
<dbReference type="SUPFAM" id="SSF48498">
    <property type="entry name" value="Tetracyclin repressor-like, C-terminal domain"/>
    <property type="match status" value="1"/>
</dbReference>
<dbReference type="InterPro" id="IPR001647">
    <property type="entry name" value="HTH_TetR"/>
</dbReference>
<gene>
    <name evidence="6" type="ORF">D1781_14620</name>
</gene>
<accession>A0A3A1U2E1</accession>
<evidence type="ECO:0000259" key="5">
    <source>
        <dbReference type="PROSITE" id="PS50977"/>
    </source>
</evidence>
<feature type="domain" description="HTH tetR-type" evidence="5">
    <location>
        <begin position="10"/>
        <end position="70"/>
    </location>
</feature>
<dbReference type="OrthoDB" id="5242390at2"/>
<evidence type="ECO:0000313" key="6">
    <source>
        <dbReference type="EMBL" id="RIX28636.1"/>
    </source>
</evidence>
<name>A0A3A1U2E1_9MICO</name>
<dbReference type="Pfam" id="PF00440">
    <property type="entry name" value="TetR_N"/>
    <property type="match status" value="1"/>
</dbReference>
<dbReference type="RefSeq" id="WP_119482946.1">
    <property type="nucleotide sequence ID" value="NZ_QXTG01000002.1"/>
</dbReference>
<comment type="caution">
    <text evidence="6">The sequence shown here is derived from an EMBL/GenBank/DDBJ whole genome shotgun (WGS) entry which is preliminary data.</text>
</comment>
<dbReference type="PANTHER" id="PTHR47506">
    <property type="entry name" value="TRANSCRIPTIONAL REGULATORY PROTEIN"/>
    <property type="match status" value="1"/>
</dbReference>
<dbReference type="Gene3D" id="1.10.357.10">
    <property type="entry name" value="Tetracycline Repressor, domain 2"/>
    <property type="match status" value="1"/>
</dbReference>
<dbReference type="InterPro" id="IPR036271">
    <property type="entry name" value="Tet_transcr_reg_TetR-rel_C_sf"/>
</dbReference>
<evidence type="ECO:0000256" key="1">
    <source>
        <dbReference type="ARBA" id="ARBA00023015"/>
    </source>
</evidence>
<dbReference type="PRINTS" id="PR00455">
    <property type="entry name" value="HTHTETR"/>
</dbReference>
<keyword evidence="1" id="KW-0805">Transcription regulation</keyword>
<keyword evidence="2 4" id="KW-0238">DNA-binding</keyword>
<dbReference type="Proteomes" id="UP000265742">
    <property type="component" value="Unassembled WGS sequence"/>
</dbReference>
<feature type="DNA-binding region" description="H-T-H motif" evidence="4">
    <location>
        <begin position="33"/>
        <end position="52"/>
    </location>
</feature>
<dbReference type="EMBL" id="QXTG01000002">
    <property type="protein sequence ID" value="RIX28636.1"/>
    <property type="molecule type" value="Genomic_DNA"/>
</dbReference>
<dbReference type="Gene3D" id="1.10.10.60">
    <property type="entry name" value="Homeodomain-like"/>
    <property type="match status" value="1"/>
</dbReference>
<dbReference type="SUPFAM" id="SSF46689">
    <property type="entry name" value="Homeodomain-like"/>
    <property type="match status" value="1"/>
</dbReference>
<sequence length="213" mass="22998">MPRITREQKQLNRDRIVSAASQGFKLHGVDGIGIQDLMATAGMTNGGFYNHFPSKEALVLEVYEQGFADSLAALGAIRDAHPRSARAAYDAMVDAYVAADHRDHPETGCPSAALPVDAGRHGEAPQEAYRTGLEGYITAITAILRQRAEQEDIDLSPSAARTQAIALFSQMVGAVILARAVAQADPALSDEVLTANRKHLKRDRQNPRAVTRV</sequence>
<evidence type="ECO:0000256" key="4">
    <source>
        <dbReference type="PROSITE-ProRule" id="PRU00335"/>
    </source>
</evidence>
<protein>
    <submittedName>
        <fullName evidence="6">TetR/AcrR family transcriptional regulator</fullName>
    </submittedName>
</protein>
<proteinExistence type="predicted"/>
<reference evidence="7" key="1">
    <citation type="submission" date="2018-09" db="EMBL/GenBank/DDBJ databases">
        <authorList>
            <person name="Kim I."/>
        </authorList>
    </citation>
    <scope>NUCLEOTIDE SEQUENCE [LARGE SCALE GENOMIC DNA]</scope>
    <source>
        <strain evidence="7">DD4a</strain>
    </source>
</reference>
<evidence type="ECO:0000256" key="3">
    <source>
        <dbReference type="ARBA" id="ARBA00023163"/>
    </source>
</evidence>
<keyword evidence="3" id="KW-0804">Transcription</keyword>